<dbReference type="EMBL" id="VLPK01000002">
    <property type="protein sequence ID" value="TSJ40450.1"/>
    <property type="molecule type" value="Genomic_DNA"/>
</dbReference>
<dbReference type="Pfam" id="PF22725">
    <property type="entry name" value="GFO_IDH_MocA_C3"/>
    <property type="match status" value="1"/>
</dbReference>
<evidence type="ECO:0000256" key="1">
    <source>
        <dbReference type="ARBA" id="ARBA00023002"/>
    </source>
</evidence>
<dbReference type="GO" id="GO:0016491">
    <property type="term" value="F:oxidoreductase activity"/>
    <property type="evidence" value="ECO:0007669"/>
    <property type="project" value="UniProtKB-KW"/>
</dbReference>
<dbReference type="RefSeq" id="WP_144248488.1">
    <property type="nucleotide sequence ID" value="NZ_VLPK01000002.1"/>
</dbReference>
<dbReference type="GO" id="GO:0000166">
    <property type="term" value="F:nucleotide binding"/>
    <property type="evidence" value="ECO:0007669"/>
    <property type="project" value="InterPro"/>
</dbReference>
<feature type="domain" description="Gfo/Idh/MocA-like oxidoreductase N-terminal" evidence="2">
    <location>
        <begin position="5"/>
        <end position="124"/>
    </location>
</feature>
<evidence type="ECO:0000259" key="3">
    <source>
        <dbReference type="Pfam" id="PF22725"/>
    </source>
</evidence>
<dbReference type="Gene3D" id="3.40.50.720">
    <property type="entry name" value="NAD(P)-binding Rossmann-like Domain"/>
    <property type="match status" value="1"/>
</dbReference>
<dbReference type="Proteomes" id="UP000318733">
    <property type="component" value="Unassembled WGS sequence"/>
</dbReference>
<dbReference type="SUPFAM" id="SSF55347">
    <property type="entry name" value="Glyceraldehyde-3-phosphate dehydrogenase-like, C-terminal domain"/>
    <property type="match status" value="1"/>
</dbReference>
<dbReference type="Gene3D" id="3.30.360.10">
    <property type="entry name" value="Dihydrodipicolinate Reductase, domain 2"/>
    <property type="match status" value="1"/>
</dbReference>
<sequence>MSNITWGIIGCGNVTEKKSGPAFNKVPNSKLIAVMRRNAEKAADYARRHNVPKWYNDGEQLLNDPEINSVYVATPPASHIDYTLAALKKGLNVYIEKPITLNAAEAIAIADAVKQSTGKVSIAHYRRGQPMFLYVKELLDTNAIGDVRLAQIKMWQSLRPQLITHLEDNWRINPALSGGGYFHDLSPHQLDLMLFFFGEPEYYNGRALNQSGYYGCDDNVSGQIIFKNKVVVDGSWSFNVAEHERIDECKIIGSKGSISFPVFGHAVTIKTTDKEETINFAPLEHVQQPMIEKVVNYFNGDGDTPCAIDEAVVLMKIMDAFSQPI</sequence>
<dbReference type="InterPro" id="IPR050463">
    <property type="entry name" value="Gfo/Idh/MocA_oxidrdct_glycsds"/>
</dbReference>
<organism evidence="4 5">
    <name type="scientific">Mucilaginibacter corticis</name>
    <dbReference type="NCBI Taxonomy" id="2597670"/>
    <lineage>
        <taxon>Bacteria</taxon>
        <taxon>Pseudomonadati</taxon>
        <taxon>Bacteroidota</taxon>
        <taxon>Sphingobacteriia</taxon>
        <taxon>Sphingobacteriales</taxon>
        <taxon>Sphingobacteriaceae</taxon>
        <taxon>Mucilaginibacter</taxon>
    </lineage>
</organism>
<dbReference type="OrthoDB" id="9795543at2"/>
<dbReference type="InterPro" id="IPR055170">
    <property type="entry name" value="GFO_IDH_MocA-like_dom"/>
</dbReference>
<reference evidence="4 5" key="1">
    <citation type="submission" date="2019-07" db="EMBL/GenBank/DDBJ databases">
        <authorList>
            <person name="Huq M.A."/>
        </authorList>
    </citation>
    <scope>NUCLEOTIDE SEQUENCE [LARGE SCALE GENOMIC DNA]</scope>
    <source>
        <strain evidence="4 5">MAH-19</strain>
    </source>
</reference>
<gene>
    <name evidence="4" type="ORF">FO440_11890</name>
</gene>
<dbReference type="AlphaFoldDB" id="A0A556MKM2"/>
<comment type="caution">
    <text evidence="4">The sequence shown here is derived from an EMBL/GenBank/DDBJ whole genome shotgun (WGS) entry which is preliminary data.</text>
</comment>
<evidence type="ECO:0000313" key="5">
    <source>
        <dbReference type="Proteomes" id="UP000318733"/>
    </source>
</evidence>
<dbReference type="InterPro" id="IPR000683">
    <property type="entry name" value="Gfo/Idh/MocA-like_OxRdtase_N"/>
</dbReference>
<protein>
    <submittedName>
        <fullName evidence="4">Gfo/Idh/MocA family oxidoreductase</fullName>
    </submittedName>
</protein>
<feature type="domain" description="GFO/IDH/MocA-like oxidoreductase" evidence="3">
    <location>
        <begin position="132"/>
        <end position="258"/>
    </location>
</feature>
<dbReference type="PANTHER" id="PTHR43818">
    <property type="entry name" value="BCDNA.GH03377"/>
    <property type="match status" value="1"/>
</dbReference>
<keyword evidence="5" id="KW-1185">Reference proteome</keyword>
<keyword evidence="1" id="KW-0560">Oxidoreductase</keyword>
<evidence type="ECO:0000313" key="4">
    <source>
        <dbReference type="EMBL" id="TSJ40450.1"/>
    </source>
</evidence>
<dbReference type="Pfam" id="PF01408">
    <property type="entry name" value="GFO_IDH_MocA"/>
    <property type="match status" value="1"/>
</dbReference>
<evidence type="ECO:0000259" key="2">
    <source>
        <dbReference type="Pfam" id="PF01408"/>
    </source>
</evidence>
<dbReference type="PANTHER" id="PTHR43818:SF11">
    <property type="entry name" value="BCDNA.GH03377"/>
    <property type="match status" value="1"/>
</dbReference>
<accession>A0A556MKM2</accession>
<dbReference type="InterPro" id="IPR036291">
    <property type="entry name" value="NAD(P)-bd_dom_sf"/>
</dbReference>
<dbReference type="SUPFAM" id="SSF51735">
    <property type="entry name" value="NAD(P)-binding Rossmann-fold domains"/>
    <property type="match status" value="1"/>
</dbReference>
<proteinExistence type="predicted"/>
<name>A0A556MKM2_9SPHI</name>